<protein>
    <recommendedName>
        <fullName evidence="4">B30.2/SPRY domain-containing protein</fullName>
    </recommendedName>
</protein>
<dbReference type="Gene3D" id="3.40.50.300">
    <property type="entry name" value="P-loop containing nucleotide triphosphate hydrolases"/>
    <property type="match status" value="1"/>
</dbReference>
<evidence type="ECO:0000313" key="3">
    <source>
        <dbReference type="Proteomes" id="UP001165090"/>
    </source>
</evidence>
<evidence type="ECO:0000256" key="1">
    <source>
        <dbReference type="SAM" id="MobiDB-lite"/>
    </source>
</evidence>
<feature type="compositionally biased region" description="Basic residues" evidence="1">
    <location>
        <begin position="590"/>
        <end position="600"/>
    </location>
</feature>
<feature type="region of interest" description="Disordered" evidence="1">
    <location>
        <begin position="564"/>
        <end position="630"/>
    </location>
</feature>
<dbReference type="SUPFAM" id="SSF52540">
    <property type="entry name" value="P-loop containing nucleoside triphosphate hydrolases"/>
    <property type="match status" value="1"/>
</dbReference>
<sequence>MDTEGGASPFLYSVCLNPLDCNLDAVLSIDRLSTHTLSERGCGYCWSGVRGNLGLFARGKYFFRVTVGPIRPVNVYNTTALTTASAIRVGVSRFQTAVEHLGEVPFSWAFCSNGSRVSLPAASTDAASADGSKDRGVGGIQYPAFEAGYGPKLSVGDTVTIALDLTSPKPMQDGRAEVPTAGRGPSGMAVSGNAAGPSNPSLAAPIAGTGAAGGSGYSSDSGSGEGDGTVWMAVNGAPLVRLFSVPLPNHPTESYFPHILLRNISATADFVGPQAPEAQQQLRPQCHQPLPPDLLKQGFRPWQEALFLTADCVRTMSSGPLPSTSECEVIVLTGLPGSGKTTWARRHCEQHPARRYCVLGMQLVLEQMRLACPRTRRLDYVGEPEELYALLADTLTHIVKQAPTVPRNYILDRTHVTHNSRRAAVAPFRAAGFRCVSMVVVVSEADLHKYQKLAFENEGKMVPDEAVARLRAEFTLPHPHEGFHDVKYAMLGVIETFTTVNRQRKEAQAWMAWKFKTGSGAASGSGPPQQQQEQEQQEQQTQEAQQTQTQTQTQEVQEAQQTQQTQTQTQRQPQTQQQMQTATKAQAQPRKGRCPRKLSSRPKPSLPHQPPMPPLRQPKPPPPIPPPVLPVYSIHQSQQQVTLEQLLPPQRQQQNSFQQQHQLQSQVGGSMLASGLGGPSSTVVFTQPSSVSGPVMCNPHGSMQPSMLGFISGHMPAMDMPHVPTSMHWIGLQSGDMGLAP</sequence>
<dbReference type="InterPro" id="IPR043136">
    <property type="entry name" value="B30.2/SPRY_sf"/>
</dbReference>
<evidence type="ECO:0000313" key="2">
    <source>
        <dbReference type="EMBL" id="GLI62665.1"/>
    </source>
</evidence>
<proteinExistence type="predicted"/>
<dbReference type="Proteomes" id="UP001165090">
    <property type="component" value="Unassembled WGS sequence"/>
</dbReference>
<evidence type="ECO:0008006" key="4">
    <source>
        <dbReference type="Google" id="ProtNLM"/>
    </source>
</evidence>
<feature type="compositionally biased region" description="Low complexity" evidence="1">
    <location>
        <begin position="564"/>
        <end position="588"/>
    </location>
</feature>
<dbReference type="InterPro" id="IPR013320">
    <property type="entry name" value="ConA-like_dom_sf"/>
</dbReference>
<dbReference type="Gene3D" id="2.60.120.920">
    <property type="match status" value="1"/>
</dbReference>
<feature type="compositionally biased region" description="Low complexity" evidence="1">
    <location>
        <begin position="518"/>
        <end position="550"/>
    </location>
</feature>
<dbReference type="Pfam" id="PF13671">
    <property type="entry name" value="AAA_33"/>
    <property type="match status" value="1"/>
</dbReference>
<feature type="non-terminal residue" evidence="2">
    <location>
        <position position="741"/>
    </location>
</feature>
<dbReference type="PANTHER" id="PTHR12381">
    <property type="entry name" value="HETEROGENEOUS NUCLEAR RIBONUCLEOPROTEIN U FAMILY MEMBER"/>
    <property type="match status" value="1"/>
</dbReference>
<keyword evidence="3" id="KW-1185">Reference proteome</keyword>
<organism evidence="2 3">
    <name type="scientific">Volvox africanus</name>
    <dbReference type="NCBI Taxonomy" id="51714"/>
    <lineage>
        <taxon>Eukaryota</taxon>
        <taxon>Viridiplantae</taxon>
        <taxon>Chlorophyta</taxon>
        <taxon>core chlorophytes</taxon>
        <taxon>Chlorophyceae</taxon>
        <taxon>CS clade</taxon>
        <taxon>Chlamydomonadales</taxon>
        <taxon>Volvocaceae</taxon>
        <taxon>Volvox</taxon>
    </lineage>
</organism>
<dbReference type="PANTHER" id="PTHR12381:SF56">
    <property type="entry name" value="B30.2_SPRY DOMAIN-CONTAINING PROTEIN-RELATED"/>
    <property type="match status" value="1"/>
</dbReference>
<reference evidence="2 3" key="1">
    <citation type="journal article" date="2023" name="IScience">
        <title>Expanded male sex-determining region conserved during the evolution of homothallism in the green alga Volvox.</title>
        <authorList>
            <person name="Yamamoto K."/>
            <person name="Matsuzaki R."/>
            <person name="Mahakham W."/>
            <person name="Heman W."/>
            <person name="Sekimoto H."/>
            <person name="Kawachi M."/>
            <person name="Minakuchi Y."/>
            <person name="Toyoda A."/>
            <person name="Nozaki H."/>
        </authorList>
    </citation>
    <scope>NUCLEOTIDE SEQUENCE [LARGE SCALE GENOMIC DNA]</scope>
    <source>
        <strain evidence="2 3">NIES-4468</strain>
    </source>
</reference>
<dbReference type="InterPro" id="IPR027417">
    <property type="entry name" value="P-loop_NTPase"/>
</dbReference>
<gene>
    <name evidence="2" type="ORF">VaNZ11_005340</name>
</gene>
<accession>A0ABQ5RYK6</accession>
<dbReference type="EMBL" id="BSDZ01000013">
    <property type="protein sequence ID" value="GLI62665.1"/>
    <property type="molecule type" value="Genomic_DNA"/>
</dbReference>
<feature type="compositionally biased region" description="Pro residues" evidence="1">
    <location>
        <begin position="604"/>
        <end position="629"/>
    </location>
</feature>
<name>A0ABQ5RYK6_9CHLO</name>
<comment type="caution">
    <text evidence="2">The sequence shown here is derived from an EMBL/GenBank/DDBJ whole genome shotgun (WGS) entry which is preliminary data.</text>
</comment>
<dbReference type="SUPFAM" id="SSF49899">
    <property type="entry name" value="Concanavalin A-like lectins/glucanases"/>
    <property type="match status" value="1"/>
</dbReference>
<feature type="region of interest" description="Disordered" evidence="1">
    <location>
        <begin position="517"/>
        <end position="550"/>
    </location>
</feature>
<feature type="region of interest" description="Disordered" evidence="1">
    <location>
        <begin position="167"/>
        <end position="224"/>
    </location>
</feature>